<dbReference type="Proteomes" id="UP000266643">
    <property type="component" value="Unassembled WGS sequence"/>
</dbReference>
<keyword evidence="1" id="KW-1133">Transmembrane helix</keyword>
<accession>A0A397CNR7</accession>
<evidence type="ECO:0000313" key="4">
    <source>
        <dbReference type="EMBL" id="RHZ42136.1"/>
    </source>
</evidence>
<evidence type="ECO:0000313" key="5">
    <source>
        <dbReference type="Proteomes" id="UP000265716"/>
    </source>
</evidence>
<evidence type="ECO:0000313" key="7">
    <source>
        <dbReference type="Proteomes" id="UP000286510"/>
    </source>
</evidence>
<dbReference type="AlphaFoldDB" id="A0A397CNR7"/>
<dbReference type="EMBL" id="QUTF01002633">
    <property type="protein sequence ID" value="RHZ42136.1"/>
    <property type="molecule type" value="Genomic_DNA"/>
</dbReference>
<feature type="transmembrane region" description="Helical" evidence="1">
    <location>
        <begin position="483"/>
        <end position="504"/>
    </location>
</feature>
<evidence type="ECO:0000256" key="1">
    <source>
        <dbReference type="SAM" id="Phobius"/>
    </source>
</evidence>
<organism evidence="3 6">
    <name type="scientific">Aphanomyces astaci</name>
    <name type="common">Crayfish plague agent</name>
    <dbReference type="NCBI Taxonomy" id="112090"/>
    <lineage>
        <taxon>Eukaryota</taxon>
        <taxon>Sar</taxon>
        <taxon>Stramenopiles</taxon>
        <taxon>Oomycota</taxon>
        <taxon>Saprolegniomycetes</taxon>
        <taxon>Saprolegniales</taxon>
        <taxon>Verrucalvaceae</taxon>
        <taxon>Aphanomyces</taxon>
    </lineage>
</organism>
<dbReference type="Proteomes" id="UP000265716">
    <property type="component" value="Unassembled WGS sequence"/>
</dbReference>
<proteinExistence type="predicted"/>
<evidence type="ECO:0000313" key="2">
    <source>
        <dbReference type="EMBL" id="RHY41051.1"/>
    </source>
</evidence>
<reference evidence="5 6" key="1">
    <citation type="submission" date="2018-08" db="EMBL/GenBank/DDBJ databases">
        <title>Aphanomyces genome sequencing and annotation.</title>
        <authorList>
            <person name="Minardi D."/>
            <person name="Oidtmann B."/>
            <person name="Van Der Giezen M."/>
            <person name="Studholme D.J."/>
        </authorList>
    </citation>
    <scope>NUCLEOTIDE SEQUENCE [LARGE SCALE GENOMIC DNA]</scope>
    <source>
        <strain evidence="3 6">D2</strain>
        <strain evidence="4 7">FDL457</strain>
        <strain evidence="2 5">SA</strain>
    </source>
</reference>
<gene>
    <name evidence="4" type="ORF">DYB26_002339</name>
    <name evidence="3" type="ORF">DYB30_001251</name>
    <name evidence="2" type="ORF">DYB38_000958</name>
</gene>
<feature type="transmembrane region" description="Helical" evidence="1">
    <location>
        <begin position="558"/>
        <end position="580"/>
    </location>
</feature>
<sequence>MQSFESHWAVRVDASKETAALPRNPSPATLPSFECPRRSWFSSLHAVFSFAAGILVLYVYISGCTSSLQSLVGTHYGIDGTKTVYAQYESPYMLAMVHNVKQSPISVAADLRLAILTNVTFPTAIVYLVPAISGDATYAFSTTACAVDGTVGEIHTPSAILDFVGRVFQGLEGASNLPRDDVVVLIDCSFDAILTQDSSTFRAHVVDPSLTYILTMTTEALILQRPLLRESTIALPVFVVNVTFASIKPVPLAMQVPGTHAFARPLNQILDVRAVVAIGAPFVLGVPFQPMYIDAITETSKFVARIPRPDGSFEDVTLMGTDGAYVQADTVFGWYYSYCFNIPSDAVVNLASQQFLGVPNSKNAYAWGYFIVTVYLCARVTFLLVSAAVVAVGSTNYRRHVGLVHTLPDIAHQVTSVLIVHACLSIGSCLLDRGWGLYEWSDVSAKLRTKANRAVIPPPAHIRCLLVSWVVVICHVMAKRLRICFSLTVVVVVTVAFDANLTLFNGEVWGLNPTFSQEFVQSTNMDSLIPSHPGHLDVWMYHSLKSMDIRFFLNEVSAYMWSTSILLAGQLVLAVGLRCVSSQWQSQRIQPQDSGTTFILEERSTSVDVFGLGSSFAKRVVAPDGSMYVPVEWAWHLGYVVVDHTYLFKLHDLPKLFLNVLFDVDSFYIYGYHMKNNQVDVELTHFHCQDFASIRSLLRLSLRPLSQEWPVNEAKAHLQLYEQASRKRNSTSTK</sequence>
<feature type="transmembrane region" description="Helical" evidence="1">
    <location>
        <begin position="367"/>
        <end position="393"/>
    </location>
</feature>
<name>A0A397CNR7_APHAT</name>
<evidence type="ECO:0000313" key="3">
    <source>
        <dbReference type="EMBL" id="RHY46637.1"/>
    </source>
</evidence>
<evidence type="ECO:0000313" key="6">
    <source>
        <dbReference type="Proteomes" id="UP000266643"/>
    </source>
</evidence>
<dbReference type="Proteomes" id="UP000286510">
    <property type="component" value="Unassembled WGS sequence"/>
</dbReference>
<comment type="caution">
    <text evidence="3">The sequence shown here is derived from an EMBL/GenBank/DDBJ whole genome shotgun (WGS) entry which is preliminary data.</text>
</comment>
<evidence type="ECO:0008006" key="8">
    <source>
        <dbReference type="Google" id="ProtNLM"/>
    </source>
</evidence>
<keyword evidence="1" id="KW-0812">Transmembrane</keyword>
<dbReference type="EMBL" id="QUTD01008345">
    <property type="protein sequence ID" value="RHY46637.1"/>
    <property type="molecule type" value="Genomic_DNA"/>
</dbReference>
<protein>
    <recommendedName>
        <fullName evidence="8">Transmembrane protein</fullName>
    </recommendedName>
</protein>
<dbReference type="EMBL" id="QUTC01009791">
    <property type="protein sequence ID" value="RHY41051.1"/>
    <property type="molecule type" value="Genomic_DNA"/>
</dbReference>
<feature type="transmembrane region" description="Helical" evidence="1">
    <location>
        <begin position="40"/>
        <end position="61"/>
    </location>
</feature>
<keyword evidence="1" id="KW-0472">Membrane</keyword>